<comment type="catalytic activity">
    <reaction evidence="6 7">
        <text>alpha-D-glucose 1-phosphate + UTP + H(+) = UDP-alpha-D-glucose + diphosphate</text>
        <dbReference type="Rhea" id="RHEA:19889"/>
        <dbReference type="ChEBI" id="CHEBI:15378"/>
        <dbReference type="ChEBI" id="CHEBI:33019"/>
        <dbReference type="ChEBI" id="CHEBI:46398"/>
        <dbReference type="ChEBI" id="CHEBI:58601"/>
        <dbReference type="ChEBI" id="CHEBI:58885"/>
        <dbReference type="EC" id="2.7.7.9"/>
    </reaction>
</comment>
<evidence type="ECO:0000259" key="8">
    <source>
        <dbReference type="Pfam" id="PF00483"/>
    </source>
</evidence>
<dbReference type="RefSeq" id="WP_096601092.1">
    <property type="nucleotide sequence ID" value="NZ_OBEN01000002.1"/>
</dbReference>
<evidence type="ECO:0000256" key="4">
    <source>
        <dbReference type="ARBA" id="ARBA00022679"/>
    </source>
</evidence>
<evidence type="ECO:0000256" key="5">
    <source>
        <dbReference type="ARBA" id="ARBA00022695"/>
    </source>
</evidence>
<dbReference type="SUPFAM" id="SSF53448">
    <property type="entry name" value="Nucleotide-diphospho-sugar transferases"/>
    <property type="match status" value="1"/>
</dbReference>
<reference evidence="10" key="1">
    <citation type="submission" date="2017-09" db="EMBL/GenBank/DDBJ databases">
        <authorList>
            <person name="Varghese N."/>
            <person name="Submissions S."/>
        </authorList>
    </citation>
    <scope>NUCLEOTIDE SEQUENCE [LARGE SCALE GENOMIC DNA]</scope>
    <source>
        <strain evidence="10">DSM 2913</strain>
    </source>
</reference>
<dbReference type="Proteomes" id="UP000218627">
    <property type="component" value="Unassembled WGS sequence"/>
</dbReference>
<evidence type="ECO:0000256" key="2">
    <source>
        <dbReference type="ARBA" id="ARBA00012415"/>
    </source>
</evidence>
<evidence type="ECO:0000313" key="9">
    <source>
        <dbReference type="EMBL" id="SNZ13235.1"/>
    </source>
</evidence>
<evidence type="ECO:0000313" key="10">
    <source>
        <dbReference type="Proteomes" id="UP000218627"/>
    </source>
</evidence>
<gene>
    <name evidence="9" type="ORF">SAMN06265353_0668</name>
</gene>
<name>A0A285NUV0_9AQUI</name>
<dbReference type="InterPro" id="IPR005771">
    <property type="entry name" value="GalU_uridylyltTrfase_bac/arc"/>
</dbReference>
<sequence length="296" mass="33671">MQVRKAVLPVAGWGTRFLPATKAMPKEMFPIIDKPVIQFIVEECLSANIENVIFVTGRHKRPIEHHFDINTDLEKHLEQCGKTELLKSIMEISRLINPIYIRQKEQLGLGHAVLVAEPVVGYEPFVVALGDIIVKDERNVLEKMIEVYNRFGKSVIAVFEVDTKDISKYGIVNGRHIEKDIYIIDDLVEKPKQQEAPSNLAIVGRYLFTPRIFEKLKITPPGKGGEIQLTDAIRLLLEDEAVYAIKIDARVYDTGTPIGYIQTVLDFALQREDLRDELIAYLRQLISNNIPQIDTV</sequence>
<dbReference type="OrthoDB" id="9803871at2"/>
<organism evidence="9 10">
    <name type="scientific">Hydrogenobacter hydrogenophilus</name>
    <dbReference type="NCBI Taxonomy" id="35835"/>
    <lineage>
        <taxon>Bacteria</taxon>
        <taxon>Pseudomonadati</taxon>
        <taxon>Aquificota</taxon>
        <taxon>Aquificia</taxon>
        <taxon>Aquificales</taxon>
        <taxon>Aquificaceae</taxon>
        <taxon>Hydrogenobacter</taxon>
    </lineage>
</organism>
<dbReference type="NCBIfam" id="TIGR01099">
    <property type="entry name" value="galU"/>
    <property type="match status" value="1"/>
</dbReference>
<dbReference type="EC" id="2.7.7.9" evidence="2 7"/>
<evidence type="ECO:0000256" key="1">
    <source>
        <dbReference type="ARBA" id="ARBA00006890"/>
    </source>
</evidence>
<dbReference type="Gene3D" id="3.90.550.10">
    <property type="entry name" value="Spore Coat Polysaccharide Biosynthesis Protein SpsA, Chain A"/>
    <property type="match status" value="1"/>
</dbReference>
<keyword evidence="10" id="KW-1185">Reference proteome</keyword>
<dbReference type="PANTHER" id="PTHR43197">
    <property type="entry name" value="UTP--GLUCOSE-1-PHOSPHATE URIDYLYLTRANSFERASE"/>
    <property type="match status" value="1"/>
</dbReference>
<dbReference type="GO" id="GO:0003983">
    <property type="term" value="F:UTP:glucose-1-phosphate uridylyltransferase activity"/>
    <property type="evidence" value="ECO:0007669"/>
    <property type="project" value="UniProtKB-EC"/>
</dbReference>
<proteinExistence type="inferred from homology"/>
<feature type="domain" description="Nucleotidyl transferase" evidence="8">
    <location>
        <begin position="6"/>
        <end position="263"/>
    </location>
</feature>
<evidence type="ECO:0000256" key="7">
    <source>
        <dbReference type="RuleBase" id="RU361259"/>
    </source>
</evidence>
<dbReference type="GO" id="GO:0006011">
    <property type="term" value="P:UDP-alpha-D-glucose metabolic process"/>
    <property type="evidence" value="ECO:0007669"/>
    <property type="project" value="InterPro"/>
</dbReference>
<accession>A0A285NUV0</accession>
<comment type="similarity">
    <text evidence="1 7">Belongs to the UDPGP type 2 family.</text>
</comment>
<keyword evidence="4 7" id="KW-0808">Transferase</keyword>
<dbReference type="Pfam" id="PF00483">
    <property type="entry name" value="NTP_transferase"/>
    <property type="match status" value="1"/>
</dbReference>
<evidence type="ECO:0000256" key="6">
    <source>
        <dbReference type="ARBA" id="ARBA00048128"/>
    </source>
</evidence>
<protein>
    <recommendedName>
        <fullName evidence="3 7">UTP--glucose-1-phosphate uridylyltransferase</fullName>
        <ecNumber evidence="2 7">2.7.7.9</ecNumber>
    </recommendedName>
    <alternativeName>
        <fullName evidence="7">UDP-glucose pyrophosphorylase</fullName>
    </alternativeName>
</protein>
<keyword evidence="5 7" id="KW-0548">Nucleotidyltransferase</keyword>
<dbReference type="AlphaFoldDB" id="A0A285NUV0"/>
<evidence type="ECO:0000256" key="3">
    <source>
        <dbReference type="ARBA" id="ARBA00019048"/>
    </source>
</evidence>
<dbReference type="PANTHER" id="PTHR43197:SF1">
    <property type="entry name" value="UTP--GLUCOSE-1-PHOSPHATE URIDYLYLTRANSFERASE"/>
    <property type="match status" value="1"/>
</dbReference>
<dbReference type="EMBL" id="OBEN01000002">
    <property type="protein sequence ID" value="SNZ13235.1"/>
    <property type="molecule type" value="Genomic_DNA"/>
</dbReference>
<dbReference type="InterPro" id="IPR029044">
    <property type="entry name" value="Nucleotide-diphossugar_trans"/>
</dbReference>
<dbReference type="CDD" id="cd02541">
    <property type="entry name" value="UGPase_prokaryotic"/>
    <property type="match status" value="1"/>
</dbReference>
<dbReference type="InterPro" id="IPR005835">
    <property type="entry name" value="NTP_transferase_dom"/>
</dbReference>